<evidence type="ECO:0000256" key="1">
    <source>
        <dbReference type="SAM" id="Phobius"/>
    </source>
</evidence>
<evidence type="ECO:0000313" key="2">
    <source>
        <dbReference type="EnsemblMetazoa" id="GPAI031972-PA"/>
    </source>
</evidence>
<keyword evidence="1" id="KW-0472">Membrane</keyword>
<keyword evidence="1" id="KW-1133">Transmembrane helix</keyword>
<protein>
    <submittedName>
        <fullName evidence="2">Uncharacterized protein</fullName>
    </submittedName>
</protein>
<dbReference type="Proteomes" id="UP000092445">
    <property type="component" value="Unassembled WGS sequence"/>
</dbReference>
<dbReference type="VEuPathDB" id="VectorBase:GPAI031972"/>
<keyword evidence="1" id="KW-0812">Transmembrane</keyword>
<proteinExistence type="predicted"/>
<sequence>MLNVNQTKDKSKDFREYLLHAYSVYLLNSCSPVVVIILKSTKNLDLKRNGFAENNISYQYLTLNFDSTNQRSTSTIKEIMSNSIIALLRKVRCKSTSATTCNLLCQTSIDLYGLLSGNSSHTLPSSRQRRILSTDCN</sequence>
<reference evidence="3" key="1">
    <citation type="submission" date="2014-03" db="EMBL/GenBank/DDBJ databases">
        <authorList>
            <person name="Aksoy S."/>
            <person name="Warren W."/>
            <person name="Wilson R.K."/>
        </authorList>
    </citation>
    <scope>NUCLEOTIDE SEQUENCE [LARGE SCALE GENOMIC DNA]</scope>
    <source>
        <strain evidence="3">IAEA</strain>
    </source>
</reference>
<accession>A0A1B0A1W3</accession>
<dbReference type="AlphaFoldDB" id="A0A1B0A1W3"/>
<feature type="transmembrane region" description="Helical" evidence="1">
    <location>
        <begin position="20"/>
        <end position="38"/>
    </location>
</feature>
<name>A0A1B0A1W3_GLOPL</name>
<evidence type="ECO:0000313" key="3">
    <source>
        <dbReference type="Proteomes" id="UP000092445"/>
    </source>
</evidence>
<reference evidence="2" key="2">
    <citation type="submission" date="2020-05" db="UniProtKB">
        <authorList>
            <consortium name="EnsemblMetazoa"/>
        </authorList>
    </citation>
    <scope>IDENTIFICATION</scope>
    <source>
        <strain evidence="2">IAEA</strain>
    </source>
</reference>
<organism evidence="2 3">
    <name type="scientific">Glossina pallidipes</name>
    <name type="common">Tsetse fly</name>
    <dbReference type="NCBI Taxonomy" id="7398"/>
    <lineage>
        <taxon>Eukaryota</taxon>
        <taxon>Metazoa</taxon>
        <taxon>Ecdysozoa</taxon>
        <taxon>Arthropoda</taxon>
        <taxon>Hexapoda</taxon>
        <taxon>Insecta</taxon>
        <taxon>Pterygota</taxon>
        <taxon>Neoptera</taxon>
        <taxon>Endopterygota</taxon>
        <taxon>Diptera</taxon>
        <taxon>Brachycera</taxon>
        <taxon>Muscomorpha</taxon>
        <taxon>Hippoboscoidea</taxon>
        <taxon>Glossinidae</taxon>
        <taxon>Glossina</taxon>
    </lineage>
</organism>
<dbReference type="EnsemblMetazoa" id="GPAI031972-RA">
    <property type="protein sequence ID" value="GPAI031972-PA"/>
    <property type="gene ID" value="GPAI031972"/>
</dbReference>
<keyword evidence="3" id="KW-1185">Reference proteome</keyword>